<protein>
    <submittedName>
        <fullName evidence="7">3-hydroxybutyryl-CoA dehydrogenase</fullName>
        <ecNumber evidence="7">1.1.1.157</ecNumber>
    </submittedName>
</protein>
<name>A1SSP5_PSYIN</name>
<dbReference type="GO" id="GO:0006635">
    <property type="term" value="P:fatty acid beta-oxidation"/>
    <property type="evidence" value="ECO:0007669"/>
    <property type="project" value="TreeGrafter"/>
</dbReference>
<dbReference type="InterPro" id="IPR013328">
    <property type="entry name" value="6PGD_dom2"/>
</dbReference>
<dbReference type="Pfam" id="PF02737">
    <property type="entry name" value="3HCDH_N"/>
    <property type="match status" value="1"/>
</dbReference>
<dbReference type="InterPro" id="IPR041040">
    <property type="entry name" value="3HCDH_RFF"/>
</dbReference>
<feature type="domain" description="3-hydroxyacyl-CoA dehydrogenase C-terminal" evidence="4">
    <location>
        <begin position="189"/>
        <end position="286"/>
    </location>
</feature>
<dbReference type="STRING" id="357804.Ping_0657"/>
<feature type="domain" description="3-hydroxyacyl-CoA dehydrogenase C-terminal" evidence="4">
    <location>
        <begin position="424"/>
        <end position="503"/>
    </location>
</feature>
<dbReference type="EMBL" id="CP000510">
    <property type="protein sequence ID" value="ABM02510.1"/>
    <property type="molecule type" value="Genomic_DNA"/>
</dbReference>
<dbReference type="Gene3D" id="3.40.50.720">
    <property type="entry name" value="NAD(P)-binding Rossmann-like Domain"/>
    <property type="match status" value="1"/>
</dbReference>
<evidence type="ECO:0000259" key="5">
    <source>
        <dbReference type="Pfam" id="PF02737"/>
    </source>
</evidence>
<dbReference type="NCBIfam" id="NF006124">
    <property type="entry name" value="PRK08268.1"/>
    <property type="match status" value="1"/>
</dbReference>
<dbReference type="GO" id="GO:0070403">
    <property type="term" value="F:NAD+ binding"/>
    <property type="evidence" value="ECO:0007669"/>
    <property type="project" value="InterPro"/>
</dbReference>
<dbReference type="FunFam" id="3.40.50.720:FF:000009">
    <property type="entry name" value="Fatty oxidation complex, alpha subunit"/>
    <property type="match status" value="1"/>
</dbReference>
<evidence type="ECO:0000256" key="2">
    <source>
        <dbReference type="ARBA" id="ARBA00023002"/>
    </source>
</evidence>
<proteinExistence type="inferred from homology"/>
<dbReference type="InterPro" id="IPR036291">
    <property type="entry name" value="NAD(P)-bd_dom_sf"/>
</dbReference>
<keyword evidence="8" id="KW-1185">Reference proteome</keyword>
<dbReference type="PANTHER" id="PTHR48075:SF5">
    <property type="entry name" value="3-HYDROXYBUTYRYL-COA DEHYDROGENASE"/>
    <property type="match status" value="1"/>
</dbReference>
<dbReference type="Gene3D" id="3.30.750.190">
    <property type="match status" value="1"/>
</dbReference>
<evidence type="ECO:0000256" key="1">
    <source>
        <dbReference type="ARBA" id="ARBA00009463"/>
    </source>
</evidence>
<keyword evidence="2 7" id="KW-0560">Oxidoreductase</keyword>
<dbReference type="KEGG" id="pin:Ping_0657"/>
<evidence type="ECO:0000313" key="7">
    <source>
        <dbReference type="EMBL" id="ABM02510.1"/>
    </source>
</evidence>
<organism evidence="7 8">
    <name type="scientific">Psychromonas ingrahamii (strain DSM 17664 / CCUG 51855 / 37)</name>
    <dbReference type="NCBI Taxonomy" id="357804"/>
    <lineage>
        <taxon>Bacteria</taxon>
        <taxon>Pseudomonadati</taxon>
        <taxon>Pseudomonadota</taxon>
        <taxon>Gammaproteobacteria</taxon>
        <taxon>Alteromonadales</taxon>
        <taxon>Psychromonadaceae</taxon>
        <taxon>Psychromonas</taxon>
    </lineage>
</organism>
<comment type="similarity">
    <text evidence="1">Belongs to the 3-hydroxyacyl-CoA dehydrogenase family.</text>
</comment>
<keyword evidence="3" id="KW-0520">NAD</keyword>
<dbReference type="InterPro" id="IPR006176">
    <property type="entry name" value="3-OHacyl-CoA_DH_NAD-bd"/>
</dbReference>
<dbReference type="AlphaFoldDB" id="A1SSP5"/>
<dbReference type="Gene3D" id="1.10.1040.10">
    <property type="entry name" value="N-(1-d-carboxylethyl)-l-norvaline Dehydrogenase, domain 2"/>
    <property type="match status" value="2"/>
</dbReference>
<dbReference type="PANTHER" id="PTHR48075">
    <property type="entry name" value="3-HYDROXYACYL-COA DEHYDROGENASE FAMILY PROTEIN"/>
    <property type="match status" value="1"/>
</dbReference>
<feature type="domain" description="3-hydroxyacyl-CoA dehydrogenase NAD binding" evidence="5">
    <location>
        <begin position="8"/>
        <end position="183"/>
    </location>
</feature>
<dbReference type="EC" id="1.1.1.157" evidence="7"/>
<evidence type="ECO:0000259" key="6">
    <source>
        <dbReference type="Pfam" id="PF18321"/>
    </source>
</evidence>
<sequence>MEKLLFKTVAVIGAGAMGAGIAQVAAQSGYQVYLFDLAKGKAEEAKENIEKQLERRVKKGRMEQQTLESTLLRIHCSSELSEIASANLVIEAIVENLEIKQGLFKELETICSADCILASNTSSISITAIASALKSPERFIGLHFFNPAPVMKLVEVIQGVATADNIAETAQQWARSCGKKSVLACSIPGFIVNRVARPFYAEGLRALEESVATIDDIDHLMRASAGFNMGPFELMDLIGHDVNYAVTKSVFDACYQDRRYQPSLAQKELVDAGFFGRKSGRGFYDYSEKAYQNNYNTCRPVTMDINAVTLATHWDDSELTLKELVNQSFGDNKNTTLNNALLAKGAILKVDDVLIIPTRGKTATELSHKLGSAVVTIDYCRDYLSTSVVAVSGALQNSDAQTDKVIAFLQLLDKQVILIKDYPGMIVWRTLSMLSNEALDLANKKGASEADIDIAMKSGVNYPLGPVEWGEKLGWKNVKETLESLTAFYGEERYRPSPLLRQLSYGVINGE</sequence>
<dbReference type="eggNOG" id="COG1250">
    <property type="taxonomic scope" value="Bacteria"/>
</dbReference>
<dbReference type="SUPFAM" id="SSF51735">
    <property type="entry name" value="NAD(P)-binding Rossmann-fold domains"/>
    <property type="match status" value="1"/>
</dbReference>
<feature type="domain" description="3-hydroxybutyryl-CoA dehydrogenase reduced Rossmann-fold" evidence="6">
    <location>
        <begin position="356"/>
        <end position="423"/>
    </location>
</feature>
<reference evidence="7 8" key="1">
    <citation type="submission" date="2007-01" db="EMBL/GenBank/DDBJ databases">
        <title>Complete sequence of Psychromonas ingrahamii 37.</title>
        <authorList>
            <consortium name="US DOE Joint Genome Institute"/>
            <person name="Copeland A."/>
            <person name="Lucas S."/>
            <person name="Lapidus A."/>
            <person name="Barry K."/>
            <person name="Detter J.C."/>
            <person name="Glavina del Rio T."/>
            <person name="Hammon N."/>
            <person name="Israni S."/>
            <person name="Dalin E."/>
            <person name="Tice H."/>
            <person name="Pitluck S."/>
            <person name="Thompson L.S."/>
            <person name="Brettin T."/>
            <person name="Bruce D."/>
            <person name="Han C."/>
            <person name="Tapia R."/>
            <person name="Schmutz J."/>
            <person name="Larimer F."/>
            <person name="Land M."/>
            <person name="Hauser L."/>
            <person name="Kyrpides N."/>
            <person name="Ivanova N."/>
            <person name="Staley J."/>
            <person name="Richardson P."/>
        </authorList>
    </citation>
    <scope>NUCLEOTIDE SEQUENCE [LARGE SCALE GENOMIC DNA]</scope>
    <source>
        <strain evidence="7 8">37</strain>
    </source>
</reference>
<evidence type="ECO:0000256" key="3">
    <source>
        <dbReference type="ARBA" id="ARBA00023027"/>
    </source>
</evidence>
<dbReference type="RefSeq" id="WP_011769069.1">
    <property type="nucleotide sequence ID" value="NC_008709.1"/>
</dbReference>
<dbReference type="InterPro" id="IPR006180">
    <property type="entry name" value="3-OHacyl-CoA_DH_CS"/>
</dbReference>
<dbReference type="HOGENOM" id="CLU_009834_2_2_6"/>
<accession>A1SSP5</accession>
<dbReference type="Pfam" id="PF18321">
    <property type="entry name" value="3HCDH_RFF"/>
    <property type="match status" value="1"/>
</dbReference>
<dbReference type="Proteomes" id="UP000000639">
    <property type="component" value="Chromosome"/>
</dbReference>
<dbReference type="InterPro" id="IPR006108">
    <property type="entry name" value="3HC_DH_C"/>
</dbReference>
<dbReference type="GO" id="GO:0008691">
    <property type="term" value="F:3-hydroxybutyryl-CoA dehydrogenase activity"/>
    <property type="evidence" value="ECO:0007669"/>
    <property type="project" value="UniProtKB-EC"/>
</dbReference>
<dbReference type="PROSITE" id="PS00067">
    <property type="entry name" value="3HCDH"/>
    <property type="match status" value="1"/>
</dbReference>
<dbReference type="SUPFAM" id="SSF48179">
    <property type="entry name" value="6-phosphogluconate dehydrogenase C-terminal domain-like"/>
    <property type="match status" value="2"/>
</dbReference>
<evidence type="ECO:0000313" key="8">
    <source>
        <dbReference type="Proteomes" id="UP000000639"/>
    </source>
</evidence>
<evidence type="ECO:0000259" key="4">
    <source>
        <dbReference type="Pfam" id="PF00725"/>
    </source>
</evidence>
<dbReference type="InterPro" id="IPR008927">
    <property type="entry name" value="6-PGluconate_DH-like_C_sf"/>
</dbReference>
<gene>
    <name evidence="7" type="ordered locus">Ping_0657</name>
</gene>
<dbReference type="Pfam" id="PF00725">
    <property type="entry name" value="3HCDH"/>
    <property type="match status" value="2"/>
</dbReference>